<dbReference type="InterPro" id="IPR015915">
    <property type="entry name" value="Kelch-typ_b-propeller"/>
</dbReference>
<dbReference type="OrthoDB" id="432528at2759"/>
<dbReference type="SUPFAM" id="SSF117281">
    <property type="entry name" value="Kelch motif"/>
    <property type="match status" value="1"/>
</dbReference>
<reference evidence="1" key="2">
    <citation type="submission" date="2017-10" db="EMBL/GenBank/DDBJ databases">
        <title>Ladona fulva Genome sequencing and assembly.</title>
        <authorList>
            <person name="Murali S."/>
            <person name="Richards S."/>
            <person name="Bandaranaike D."/>
            <person name="Bellair M."/>
            <person name="Blankenburg K."/>
            <person name="Chao H."/>
            <person name="Dinh H."/>
            <person name="Doddapaneni H."/>
            <person name="Dugan-Rocha S."/>
            <person name="Elkadiri S."/>
            <person name="Gnanaolivu R."/>
            <person name="Hernandez B."/>
            <person name="Skinner E."/>
            <person name="Javaid M."/>
            <person name="Lee S."/>
            <person name="Li M."/>
            <person name="Ming W."/>
            <person name="Munidasa M."/>
            <person name="Muniz J."/>
            <person name="Nguyen L."/>
            <person name="Hughes D."/>
            <person name="Osuji N."/>
            <person name="Pu L.-L."/>
            <person name="Puazo M."/>
            <person name="Qu C."/>
            <person name="Quiroz J."/>
            <person name="Raj R."/>
            <person name="Weissenberger G."/>
            <person name="Xin Y."/>
            <person name="Zou X."/>
            <person name="Han Y."/>
            <person name="Worley K."/>
            <person name="Muzny D."/>
            <person name="Gibbs R."/>
        </authorList>
    </citation>
    <scope>NUCLEOTIDE SEQUENCE</scope>
    <source>
        <strain evidence="1">Sampled in the wild</strain>
    </source>
</reference>
<reference evidence="1" key="1">
    <citation type="submission" date="2013-04" db="EMBL/GenBank/DDBJ databases">
        <authorList>
            <person name="Qu J."/>
            <person name="Murali S.C."/>
            <person name="Bandaranaike D."/>
            <person name="Bellair M."/>
            <person name="Blankenburg K."/>
            <person name="Chao H."/>
            <person name="Dinh H."/>
            <person name="Doddapaneni H."/>
            <person name="Downs B."/>
            <person name="Dugan-Rocha S."/>
            <person name="Elkadiri S."/>
            <person name="Gnanaolivu R.D."/>
            <person name="Hernandez B."/>
            <person name="Javaid M."/>
            <person name="Jayaseelan J.C."/>
            <person name="Lee S."/>
            <person name="Li M."/>
            <person name="Ming W."/>
            <person name="Munidasa M."/>
            <person name="Muniz J."/>
            <person name="Nguyen L."/>
            <person name="Ongeri F."/>
            <person name="Osuji N."/>
            <person name="Pu L.-L."/>
            <person name="Puazo M."/>
            <person name="Qu C."/>
            <person name="Quiroz J."/>
            <person name="Raj R."/>
            <person name="Weissenberger G."/>
            <person name="Xin Y."/>
            <person name="Zou X."/>
            <person name="Han Y."/>
            <person name="Richards S."/>
            <person name="Worley K."/>
            <person name="Muzny D."/>
            <person name="Gibbs R."/>
        </authorList>
    </citation>
    <scope>NUCLEOTIDE SEQUENCE</scope>
    <source>
        <strain evidence="1">Sampled in the wild</strain>
    </source>
</reference>
<sequence length="106" mass="11848">MGRYKSEPSSETGFDLTTMEKKEAACFGRLPVAKFEVLGGEIMDVTKIKSDANTWRKIRSQKGVSVPRGRRGHTALVHRGAMLLYGGYQDLRGSCSELWVFDFGED</sequence>
<comment type="caution">
    <text evidence="1">The sequence shown here is derived from an EMBL/GenBank/DDBJ whole genome shotgun (WGS) entry which is preliminary data.</text>
</comment>
<accession>A0A8K0JVG6</accession>
<dbReference type="Proteomes" id="UP000792457">
    <property type="component" value="Unassembled WGS sequence"/>
</dbReference>
<evidence type="ECO:0000313" key="2">
    <source>
        <dbReference type="Proteomes" id="UP000792457"/>
    </source>
</evidence>
<dbReference type="Gene3D" id="2.120.10.80">
    <property type="entry name" value="Kelch-type beta propeller"/>
    <property type="match status" value="1"/>
</dbReference>
<dbReference type="EMBL" id="KZ308138">
    <property type="protein sequence ID" value="KAG8222630.1"/>
    <property type="molecule type" value="Genomic_DNA"/>
</dbReference>
<dbReference type="AlphaFoldDB" id="A0A8K0JVG6"/>
<proteinExistence type="predicted"/>
<keyword evidence="2" id="KW-1185">Reference proteome</keyword>
<organism evidence="1 2">
    <name type="scientific">Ladona fulva</name>
    <name type="common">Scarce chaser dragonfly</name>
    <name type="synonym">Libellula fulva</name>
    <dbReference type="NCBI Taxonomy" id="123851"/>
    <lineage>
        <taxon>Eukaryota</taxon>
        <taxon>Metazoa</taxon>
        <taxon>Ecdysozoa</taxon>
        <taxon>Arthropoda</taxon>
        <taxon>Hexapoda</taxon>
        <taxon>Insecta</taxon>
        <taxon>Pterygota</taxon>
        <taxon>Palaeoptera</taxon>
        <taxon>Odonata</taxon>
        <taxon>Epiprocta</taxon>
        <taxon>Anisoptera</taxon>
        <taxon>Libelluloidea</taxon>
        <taxon>Libellulidae</taxon>
        <taxon>Ladona</taxon>
    </lineage>
</organism>
<protein>
    <submittedName>
        <fullName evidence="1">Uncharacterized protein</fullName>
    </submittedName>
</protein>
<gene>
    <name evidence="1" type="ORF">J437_LFUL011906</name>
</gene>
<name>A0A8K0JVG6_LADFU</name>
<evidence type="ECO:0000313" key="1">
    <source>
        <dbReference type="EMBL" id="KAG8222630.1"/>
    </source>
</evidence>